<dbReference type="AlphaFoldDB" id="A0A645A3L8"/>
<comment type="caution">
    <text evidence="1">The sequence shown here is derived from an EMBL/GenBank/DDBJ whole genome shotgun (WGS) entry which is preliminary data.</text>
</comment>
<protein>
    <submittedName>
        <fullName evidence="1">Uncharacterized protein</fullName>
    </submittedName>
</protein>
<proteinExistence type="predicted"/>
<name>A0A645A3L8_9ZZZZ</name>
<sequence length="77" mass="8504">MLQAVHGGKLQVICQQPDGELIVVSPSQKDNPCSLSVELYNSLTPEEVECFAERHDPRDITSPLAVMRDIDAGIVIW</sequence>
<reference evidence="1" key="1">
    <citation type="submission" date="2019-08" db="EMBL/GenBank/DDBJ databases">
        <authorList>
            <person name="Kucharzyk K."/>
            <person name="Murdoch R.W."/>
            <person name="Higgins S."/>
            <person name="Loffler F."/>
        </authorList>
    </citation>
    <scope>NUCLEOTIDE SEQUENCE</scope>
</reference>
<evidence type="ECO:0000313" key="1">
    <source>
        <dbReference type="EMBL" id="MPM44384.1"/>
    </source>
</evidence>
<dbReference type="EMBL" id="VSSQ01010453">
    <property type="protein sequence ID" value="MPM44384.1"/>
    <property type="molecule type" value="Genomic_DNA"/>
</dbReference>
<organism evidence="1">
    <name type="scientific">bioreactor metagenome</name>
    <dbReference type="NCBI Taxonomy" id="1076179"/>
    <lineage>
        <taxon>unclassified sequences</taxon>
        <taxon>metagenomes</taxon>
        <taxon>ecological metagenomes</taxon>
    </lineage>
</organism>
<gene>
    <name evidence="1" type="ORF">SDC9_91062</name>
</gene>
<accession>A0A645A3L8</accession>